<dbReference type="SUPFAM" id="SSF46785">
    <property type="entry name" value="Winged helix' DNA-binding domain"/>
    <property type="match status" value="1"/>
</dbReference>
<evidence type="ECO:0000256" key="1">
    <source>
        <dbReference type="ARBA" id="ARBA00022614"/>
    </source>
</evidence>
<dbReference type="PANTHER" id="PTHR11017">
    <property type="entry name" value="LEUCINE-RICH REPEAT-CONTAINING PROTEIN"/>
    <property type="match status" value="1"/>
</dbReference>
<dbReference type="InterPro" id="IPR032675">
    <property type="entry name" value="LRR_dom_sf"/>
</dbReference>
<dbReference type="InterPro" id="IPR058192">
    <property type="entry name" value="WHD_ROQ1-like"/>
</dbReference>
<organism evidence="6 7">
    <name type="scientific">Eucalyptus globulus</name>
    <name type="common">Tasmanian blue gum</name>
    <dbReference type="NCBI Taxonomy" id="34317"/>
    <lineage>
        <taxon>Eukaryota</taxon>
        <taxon>Viridiplantae</taxon>
        <taxon>Streptophyta</taxon>
        <taxon>Embryophyta</taxon>
        <taxon>Tracheophyta</taxon>
        <taxon>Spermatophyta</taxon>
        <taxon>Magnoliopsida</taxon>
        <taxon>eudicotyledons</taxon>
        <taxon>Gunneridae</taxon>
        <taxon>Pentapetalae</taxon>
        <taxon>rosids</taxon>
        <taxon>malvids</taxon>
        <taxon>Myrtales</taxon>
        <taxon>Myrtaceae</taxon>
        <taxon>Myrtoideae</taxon>
        <taxon>Eucalypteae</taxon>
        <taxon>Eucalyptus</taxon>
    </lineage>
</organism>
<dbReference type="Gene3D" id="1.10.8.430">
    <property type="entry name" value="Helical domain of apoptotic protease-activating factors"/>
    <property type="match status" value="1"/>
</dbReference>
<dbReference type="Pfam" id="PF01582">
    <property type="entry name" value="TIR"/>
    <property type="match status" value="1"/>
</dbReference>
<feature type="compositionally biased region" description="Polar residues" evidence="4">
    <location>
        <begin position="1270"/>
        <end position="1304"/>
    </location>
</feature>
<dbReference type="PROSITE" id="PS50104">
    <property type="entry name" value="TIR"/>
    <property type="match status" value="1"/>
</dbReference>
<dbReference type="Pfam" id="PF23282">
    <property type="entry name" value="WHD_ROQ1"/>
    <property type="match status" value="1"/>
</dbReference>
<dbReference type="PROSITE" id="PS51450">
    <property type="entry name" value="LRR"/>
    <property type="match status" value="1"/>
</dbReference>
<keyword evidence="1" id="KW-0433">Leucine-rich repeat</keyword>
<dbReference type="InterPro" id="IPR044974">
    <property type="entry name" value="Disease_R_plants"/>
</dbReference>
<keyword evidence="2" id="KW-0677">Repeat</keyword>
<feature type="compositionally biased region" description="Polar residues" evidence="4">
    <location>
        <begin position="1377"/>
        <end position="1392"/>
    </location>
</feature>
<dbReference type="Pfam" id="PF23598">
    <property type="entry name" value="LRR_14"/>
    <property type="match status" value="1"/>
</dbReference>
<evidence type="ECO:0000313" key="6">
    <source>
        <dbReference type="EMBL" id="KAL3746383.1"/>
    </source>
</evidence>
<dbReference type="Proteomes" id="UP001634007">
    <property type="component" value="Unassembled WGS sequence"/>
</dbReference>
<dbReference type="GO" id="GO:0006952">
    <property type="term" value="P:defense response"/>
    <property type="evidence" value="ECO:0007669"/>
    <property type="project" value="UniProtKB-KW"/>
</dbReference>
<dbReference type="GO" id="GO:0051707">
    <property type="term" value="P:response to other organism"/>
    <property type="evidence" value="ECO:0007669"/>
    <property type="project" value="UniProtKB-ARBA"/>
</dbReference>
<dbReference type="SUPFAM" id="SSF52200">
    <property type="entry name" value="Toll/Interleukin receptor TIR domain"/>
    <property type="match status" value="1"/>
</dbReference>
<sequence length="1437" mass="163291">MANSDAGRASSSNARGGGYEVFLNFCDQDTGEGFTSFLHRDLRRNCVRVFMYDEELRVGEETGGGLLRAIDDSQIYIPIFSKNYASNKWCLRELARMLDNTSKSEEKKILPIFYDVEPKDVDLKTPVYRTAIEMHKVEHEKKQREKFPHEVEYWEEALKKIDQIKGWELQKCKSQAELVDLVVEKVFQELKIRYKSMTEDLVGLDDRVAEILKLLDVNCSYEVRLLGIHGMGGIGKTTIAKVVYNDLSSCFVKCCAFLDDIRETVKKEGLVSLQKKLLKDIDSSGAVDTINDVDYGRRRIEATLGNKKVLIVLDDIDEEKQIENLIGQHRLHPGTRVIITTRNTSLLEFIEQRMARERKEMNSDHAPVIPPYKMKGMNFDDALQLFKKRALVDNSEAKDFDRLSRDIVFTTGGLPLTLEVIGSFLFRKPKRNWKNTLKQLKKMPHEHVQEKLMISYKALNYRQREIFLDVACFSINEDTVNANYMWEACEFNPNLEIYVLVGMSLIKIKDNNKFWMHHQLRDLGREIVRQQSLTNLGKRSRMWNSEEVLDLVKTQEIKEDVGALDLRGSSSHISISHEEIERFKSLRFLRLYNGNLHGDFFICLPKLRWISWRSPSPNVSVPSMHSKNLVVLELFDNHFKDDSKVWDLIKMATKLKNLTLVNCHCITRTPDLSKCLDLERLTFDDCGGLKEIDNSIGKLKCLLDLNITLCELIESVPNEIGELVKLERFSLMSCCTVSKLPTSISNLASLRKLDLSYTKIRSLPESIGKLRCLSDQWELPKAIGMLDKLEELYLGNRDELVGEIPDEIGDLSSLRVLNLCRTGICRVPGKINRLSHLSTLDLTGCDNIIELPELPASLIHLRITSRSLQVVPNLSKLTNLIELVLSDGSKGEYSSNLKHTFDLGWIGRLSKLKELELCLLNIAAPPTELGLLSLLEDLTLFGLNLQPLEQLPPSLHSLKLDNFSLRGPPPSNLKIPSNLMLCLSRLQEIQLSGFSQLQYLHLIDCELQSLSIPSSLRILDVYNCPNVVEIQVPGMRASLENLSISGCESIGRIVLCGEGGSLRVLDQSESSSSESTYCSPGVLCLSNALRKLNRLRLENSKNLLEIQVIGTLLSLQFIFFENCVVMEKLTGISNLKKLQRLYIFWCYKLRVVEGLDELECLTSLHVKQCYVLETLLDISNSKIPDECEIMVDDCRMLLDSGGPTTFKHYKRMARQGAPQSETNKEKAKMEEDAEEPNTELQLHFHPVASSQDHDISKEPPIYNVKEGTLPGNQNQTRQQDTNPLSISPLSSTQLQLQFHPSASSWDHEINEEPPIDDVREGTPPGNRNQSREQDSNPQSNSLLSCTEPELQFHPSGSRDHEINGGPPIDDVREGTPPGNQNQTREQDSNPQSISPLLSMFRYVVLMSHGLKKYILNHNLFLQVVMNLLDQEHFPIGS</sequence>
<evidence type="ECO:0000256" key="4">
    <source>
        <dbReference type="SAM" id="MobiDB-lite"/>
    </source>
</evidence>
<dbReference type="InterPro" id="IPR002182">
    <property type="entry name" value="NB-ARC"/>
</dbReference>
<dbReference type="InterPro" id="IPR000157">
    <property type="entry name" value="TIR_dom"/>
</dbReference>
<dbReference type="Gene3D" id="3.80.10.10">
    <property type="entry name" value="Ribonuclease Inhibitor"/>
    <property type="match status" value="3"/>
</dbReference>
<feature type="compositionally biased region" description="Basic and acidic residues" evidence="4">
    <location>
        <begin position="1305"/>
        <end position="1320"/>
    </location>
</feature>
<keyword evidence="7" id="KW-1185">Reference proteome</keyword>
<proteinExistence type="predicted"/>
<dbReference type="SUPFAM" id="SSF52058">
    <property type="entry name" value="L domain-like"/>
    <property type="match status" value="3"/>
</dbReference>
<dbReference type="InterPro" id="IPR055414">
    <property type="entry name" value="LRR_R13L4/SHOC2-like"/>
</dbReference>
<dbReference type="InterPro" id="IPR035897">
    <property type="entry name" value="Toll_tir_struct_dom_sf"/>
</dbReference>
<gene>
    <name evidence="6" type="ORF">ACJRO7_015355</name>
</gene>
<evidence type="ECO:0000313" key="7">
    <source>
        <dbReference type="Proteomes" id="UP001634007"/>
    </source>
</evidence>
<evidence type="ECO:0000259" key="5">
    <source>
        <dbReference type="PROSITE" id="PS50104"/>
    </source>
</evidence>
<protein>
    <recommendedName>
        <fullName evidence="5">TIR domain-containing protein</fullName>
    </recommendedName>
</protein>
<reference evidence="6 7" key="1">
    <citation type="submission" date="2024-11" db="EMBL/GenBank/DDBJ databases">
        <title>Chromosome-level genome assembly of Eucalyptus globulus Labill. provides insights into its genome evolution.</title>
        <authorList>
            <person name="Li X."/>
        </authorList>
    </citation>
    <scope>NUCLEOTIDE SEQUENCE [LARGE SCALE GENOMIC DNA]</scope>
    <source>
        <strain evidence="6">CL2024</strain>
        <tissue evidence="6">Fresh tender leaves</tissue>
    </source>
</reference>
<dbReference type="Gene3D" id="3.40.50.10140">
    <property type="entry name" value="Toll/interleukin-1 receptor homology (TIR) domain"/>
    <property type="match status" value="1"/>
</dbReference>
<feature type="compositionally biased region" description="Polar residues" evidence="4">
    <location>
        <begin position="1335"/>
        <end position="1344"/>
    </location>
</feature>
<dbReference type="InterPro" id="IPR042197">
    <property type="entry name" value="Apaf_helical"/>
</dbReference>
<dbReference type="InterPro" id="IPR027417">
    <property type="entry name" value="P-loop_NTPase"/>
</dbReference>
<evidence type="ECO:0000256" key="2">
    <source>
        <dbReference type="ARBA" id="ARBA00022737"/>
    </source>
</evidence>
<name>A0ABD3L461_EUCGL</name>
<accession>A0ABD3L461</accession>
<feature type="region of interest" description="Disordered" evidence="4">
    <location>
        <begin position="1212"/>
        <end position="1392"/>
    </location>
</feature>
<dbReference type="EMBL" id="JBJKBG010000003">
    <property type="protein sequence ID" value="KAL3746383.1"/>
    <property type="molecule type" value="Genomic_DNA"/>
</dbReference>
<evidence type="ECO:0000256" key="3">
    <source>
        <dbReference type="ARBA" id="ARBA00022821"/>
    </source>
</evidence>
<keyword evidence="3" id="KW-0611">Plant defense</keyword>
<dbReference type="PRINTS" id="PR00364">
    <property type="entry name" value="DISEASERSIST"/>
</dbReference>
<dbReference type="InterPro" id="IPR036390">
    <property type="entry name" value="WH_DNA-bd_sf"/>
</dbReference>
<dbReference type="SUPFAM" id="SSF52540">
    <property type="entry name" value="P-loop containing nucleoside triphosphate hydrolases"/>
    <property type="match status" value="1"/>
</dbReference>
<dbReference type="SMART" id="SM00255">
    <property type="entry name" value="TIR"/>
    <property type="match status" value="1"/>
</dbReference>
<dbReference type="Gene3D" id="3.40.50.300">
    <property type="entry name" value="P-loop containing nucleotide triphosphate hydrolases"/>
    <property type="match status" value="1"/>
</dbReference>
<comment type="caution">
    <text evidence="6">The sequence shown here is derived from an EMBL/GenBank/DDBJ whole genome shotgun (WGS) entry which is preliminary data.</text>
</comment>
<dbReference type="InterPro" id="IPR001611">
    <property type="entry name" value="Leu-rich_rpt"/>
</dbReference>
<dbReference type="Pfam" id="PF00931">
    <property type="entry name" value="NB-ARC"/>
    <property type="match status" value="1"/>
</dbReference>
<dbReference type="PANTHER" id="PTHR11017:SF570">
    <property type="entry name" value="DISEASE RESISTANCE PROTEIN (TIR-NBS CLASS)-RELATED"/>
    <property type="match status" value="1"/>
</dbReference>
<feature type="domain" description="TIR" evidence="5">
    <location>
        <begin position="17"/>
        <end position="190"/>
    </location>
</feature>